<keyword evidence="2" id="KW-1185">Reference proteome</keyword>
<sequence>MFQRISEFHSACPIAEMENGPFARWIDLSGGHDTQGLVTFEKPIVWLRQSTAQAVVLDVHGEVALEGVHHNDAYGFLKSIEGATENAVKMAESFAAKSDSAITVEVWLTVKEIPAVSAPSPHARKGAPARYLSVPEDWCRPDDPVLKARATGATPQERAALPPPSFIRERVLFKAVTWSSRKAPPDWEQMRSDACARAYDGTLTAAA</sequence>
<dbReference type="EMBL" id="JACHOP010000017">
    <property type="protein sequence ID" value="MBB5758870.1"/>
    <property type="molecule type" value="Genomic_DNA"/>
</dbReference>
<evidence type="ECO:0000313" key="2">
    <source>
        <dbReference type="Proteomes" id="UP000583454"/>
    </source>
</evidence>
<protein>
    <submittedName>
        <fullName evidence="1">Uncharacterized protein</fullName>
    </submittedName>
</protein>
<reference evidence="1 2" key="1">
    <citation type="submission" date="2020-08" db="EMBL/GenBank/DDBJ databases">
        <title>Genomic Encyclopedia of Type Strains, Phase IV (KMG-IV): sequencing the most valuable type-strain genomes for metagenomic binning, comparative biology and taxonomic classification.</title>
        <authorList>
            <person name="Goeker M."/>
        </authorList>
    </citation>
    <scope>NUCLEOTIDE SEQUENCE [LARGE SCALE GENOMIC DNA]</scope>
    <source>
        <strain evidence="1 2">DSM 2163</strain>
    </source>
</reference>
<name>A0A840ZNG9_9HYPH</name>
<evidence type="ECO:0000313" key="1">
    <source>
        <dbReference type="EMBL" id="MBB5758870.1"/>
    </source>
</evidence>
<proteinExistence type="predicted"/>
<dbReference type="Proteomes" id="UP000583454">
    <property type="component" value="Unassembled WGS sequence"/>
</dbReference>
<organism evidence="1 2">
    <name type="scientific">Methylorubrum rhodinum</name>
    <dbReference type="NCBI Taxonomy" id="29428"/>
    <lineage>
        <taxon>Bacteria</taxon>
        <taxon>Pseudomonadati</taxon>
        <taxon>Pseudomonadota</taxon>
        <taxon>Alphaproteobacteria</taxon>
        <taxon>Hyphomicrobiales</taxon>
        <taxon>Methylobacteriaceae</taxon>
        <taxon>Methylorubrum</taxon>
    </lineage>
</organism>
<dbReference type="AlphaFoldDB" id="A0A840ZNG9"/>
<accession>A0A840ZNG9</accession>
<dbReference type="RefSeq" id="WP_183571677.1">
    <property type="nucleotide sequence ID" value="NZ_JACHOP010000017.1"/>
</dbReference>
<gene>
    <name evidence="1" type="ORF">HNR00_003597</name>
</gene>
<comment type="caution">
    <text evidence="1">The sequence shown here is derived from an EMBL/GenBank/DDBJ whole genome shotgun (WGS) entry which is preliminary data.</text>
</comment>